<dbReference type="STRING" id="1445510.YC6258_03658"/>
<protein>
    <submittedName>
        <fullName evidence="2">Putative ring-cleavage extradiol dioxygenase</fullName>
    </submittedName>
</protein>
<dbReference type="PATRIC" id="fig|1445510.3.peg.3631"/>
<keyword evidence="2" id="KW-0223">Dioxygenase</keyword>
<keyword evidence="2" id="KW-0560">Oxidoreductase</keyword>
<proteinExistence type="predicted"/>
<dbReference type="InterPro" id="IPR004360">
    <property type="entry name" value="Glyas_Fos-R_dOase_dom"/>
</dbReference>
<organism evidence="2 3">
    <name type="scientific">Gynuella sunshinyii YC6258</name>
    <dbReference type="NCBI Taxonomy" id="1445510"/>
    <lineage>
        <taxon>Bacteria</taxon>
        <taxon>Pseudomonadati</taxon>
        <taxon>Pseudomonadota</taxon>
        <taxon>Gammaproteobacteria</taxon>
        <taxon>Oceanospirillales</taxon>
        <taxon>Saccharospirillaceae</taxon>
        <taxon>Gynuella</taxon>
    </lineage>
</organism>
<dbReference type="RefSeq" id="WP_044617914.1">
    <property type="nucleotide sequence ID" value="NZ_CP007142.1"/>
</dbReference>
<dbReference type="AlphaFoldDB" id="A0A0C5VZ49"/>
<sequence length="318" mass="35347">MKTIIGLDEILFAVDDVAASAQFLTDYGLVPIDVTAQGGRFKAMDGTAIVLAHRDNSSLPPAINDHCLMRKTVMGVADQASLDEITGELRKDRDVRVLSDGSIESVDDSGFVIGFQLTVRQPVSEIGEVSNAPGSPIQRALNHRGVDPERGPIQPRTLSHIVYFVPDVEKAERFYVDRLDFRCTDRFTGAGPFLQPAGSPDHHTHFMIGAPAHMQGVEHFTFHFAGPNEIIQNGTRFVEKGYQAFWGPGRHIFGSNWFWYFNSPFFCNIEMDADMDLLDGAWQPRECSMSEDTSQAFLLKYRERWSPGAGTSPKGDYA</sequence>
<dbReference type="OrthoDB" id="6909416at2"/>
<name>A0A0C5VZ49_9GAMM</name>
<dbReference type="EMBL" id="CP007142">
    <property type="protein sequence ID" value="AJQ95694.1"/>
    <property type="molecule type" value="Genomic_DNA"/>
</dbReference>
<dbReference type="InterPro" id="IPR029068">
    <property type="entry name" value="Glyas_Bleomycin-R_OHBP_Dase"/>
</dbReference>
<keyword evidence="3" id="KW-1185">Reference proteome</keyword>
<dbReference type="KEGG" id="gsn:YC6258_03658"/>
<evidence type="ECO:0000259" key="1">
    <source>
        <dbReference type="PROSITE" id="PS51819"/>
    </source>
</evidence>
<dbReference type="Pfam" id="PF00903">
    <property type="entry name" value="Glyoxalase"/>
    <property type="match status" value="1"/>
</dbReference>
<dbReference type="PROSITE" id="PS51819">
    <property type="entry name" value="VOC"/>
    <property type="match status" value="1"/>
</dbReference>
<accession>A0A0C5VZ49</accession>
<reference evidence="2 3" key="1">
    <citation type="submission" date="2014-01" db="EMBL/GenBank/DDBJ databases">
        <title>Full genme sequencing of cellulolytic bacterium Gynuella sunshinyii YC6258T gen. nov., sp. nov.</title>
        <authorList>
            <person name="Khan H."/>
            <person name="Chung E.J."/>
            <person name="Chung Y.R."/>
        </authorList>
    </citation>
    <scope>NUCLEOTIDE SEQUENCE [LARGE SCALE GENOMIC DNA]</scope>
    <source>
        <strain evidence="2 3">YC6258</strain>
    </source>
</reference>
<dbReference type="HOGENOM" id="CLU_052361_1_0_6"/>
<dbReference type="SUPFAM" id="SSF54593">
    <property type="entry name" value="Glyoxalase/Bleomycin resistance protein/Dihydroxybiphenyl dioxygenase"/>
    <property type="match status" value="2"/>
</dbReference>
<evidence type="ECO:0000313" key="2">
    <source>
        <dbReference type="EMBL" id="AJQ95694.1"/>
    </source>
</evidence>
<feature type="domain" description="VOC" evidence="1">
    <location>
        <begin position="157"/>
        <end position="274"/>
    </location>
</feature>
<dbReference type="GO" id="GO:0051213">
    <property type="term" value="F:dioxygenase activity"/>
    <property type="evidence" value="ECO:0007669"/>
    <property type="project" value="UniProtKB-KW"/>
</dbReference>
<evidence type="ECO:0000313" key="3">
    <source>
        <dbReference type="Proteomes" id="UP000032266"/>
    </source>
</evidence>
<dbReference type="InterPro" id="IPR037523">
    <property type="entry name" value="VOC_core"/>
</dbReference>
<gene>
    <name evidence="2" type="ORF">YC6258_03658</name>
</gene>
<dbReference type="Gene3D" id="3.10.180.10">
    <property type="entry name" value="2,3-Dihydroxybiphenyl 1,2-Dioxygenase, domain 1"/>
    <property type="match status" value="1"/>
</dbReference>
<dbReference type="Proteomes" id="UP000032266">
    <property type="component" value="Chromosome"/>
</dbReference>